<protein>
    <submittedName>
        <fullName evidence="2">Nucleotidyltransferase</fullName>
    </submittedName>
</protein>
<dbReference type="Gene3D" id="3.30.460.10">
    <property type="entry name" value="Beta Polymerase, domain 2"/>
    <property type="match status" value="1"/>
</dbReference>
<gene>
    <name evidence="2" type="ORF">GO621_15790</name>
</gene>
<sequence length="318" mass="36751">MATDRNKHLNDVLTSHKVSKEQDLLDKHKRKRDEIFDALVAKYSGDIYSPFNSGSFAKNTAVNKKFDFDLMIPFKRNSFSTLEEMFTDLYNYLLEKYGSIAHVRKQKVSIGTEFFADDNGDVVKIDVVPGRELNQNQYKEDDKLNLYVYSQFGKLQGGSDYIRSNIKAQVQNIRDNADKVNLRQNVRLLKVWKIYNSKTPKSFFLELITIKAFDKVEITGGMWDRLKSVMEYIRDNVKTVSLPDPGNSNNEVADSMSDYEKSALSDDMKNMINRIEENSDYIKVYFPLNEKFPIEDTSSNKYDERKSGPSIPPPTRFG</sequence>
<dbReference type="AlphaFoldDB" id="A0A7K1T0D6"/>
<evidence type="ECO:0000256" key="1">
    <source>
        <dbReference type="SAM" id="MobiDB-lite"/>
    </source>
</evidence>
<reference evidence="2 3" key="1">
    <citation type="submission" date="2019-12" db="EMBL/GenBank/DDBJ databases">
        <title>Mucilaginibacter sp. HMF7410 genome sequencing and assembly.</title>
        <authorList>
            <person name="Kang H."/>
            <person name="Cha I."/>
            <person name="Kim H."/>
            <person name="Joh K."/>
        </authorList>
    </citation>
    <scope>NUCLEOTIDE SEQUENCE [LARGE SCALE GENOMIC DNA]</scope>
    <source>
        <strain evidence="2 3">HMF7410</strain>
    </source>
</reference>
<comment type="caution">
    <text evidence="2">The sequence shown here is derived from an EMBL/GenBank/DDBJ whole genome shotgun (WGS) entry which is preliminary data.</text>
</comment>
<dbReference type="EMBL" id="WPIK01000016">
    <property type="protein sequence ID" value="MVN22988.1"/>
    <property type="molecule type" value="Genomic_DNA"/>
</dbReference>
<evidence type="ECO:0000313" key="2">
    <source>
        <dbReference type="EMBL" id="MVN22988.1"/>
    </source>
</evidence>
<feature type="region of interest" description="Disordered" evidence="1">
    <location>
        <begin position="294"/>
        <end position="318"/>
    </location>
</feature>
<organism evidence="2 3">
    <name type="scientific">Mucilaginibacter arboris</name>
    <dbReference type="NCBI Taxonomy" id="2682090"/>
    <lineage>
        <taxon>Bacteria</taxon>
        <taxon>Pseudomonadati</taxon>
        <taxon>Bacteroidota</taxon>
        <taxon>Sphingobacteriia</taxon>
        <taxon>Sphingobacteriales</taxon>
        <taxon>Sphingobacteriaceae</taxon>
        <taxon>Mucilaginibacter</taxon>
    </lineage>
</organism>
<evidence type="ECO:0000313" key="3">
    <source>
        <dbReference type="Proteomes" id="UP000462014"/>
    </source>
</evidence>
<keyword evidence="2" id="KW-0808">Transferase</keyword>
<dbReference type="Proteomes" id="UP000462014">
    <property type="component" value="Unassembled WGS sequence"/>
</dbReference>
<dbReference type="InterPro" id="IPR043519">
    <property type="entry name" value="NT_sf"/>
</dbReference>
<accession>A0A7K1T0D6</accession>
<dbReference type="GO" id="GO:0016740">
    <property type="term" value="F:transferase activity"/>
    <property type="evidence" value="ECO:0007669"/>
    <property type="project" value="UniProtKB-KW"/>
</dbReference>
<keyword evidence="3" id="KW-1185">Reference proteome</keyword>
<name>A0A7K1T0D6_9SPHI</name>
<dbReference type="SUPFAM" id="SSF81301">
    <property type="entry name" value="Nucleotidyltransferase"/>
    <property type="match status" value="1"/>
</dbReference>
<dbReference type="RefSeq" id="WP_157568779.1">
    <property type="nucleotide sequence ID" value="NZ_WPIK01000016.1"/>
</dbReference>
<proteinExistence type="predicted"/>